<organism evidence="1 2">
    <name type="scientific">Sulfurivirga caldicuralii</name>
    <dbReference type="NCBI Taxonomy" id="364032"/>
    <lineage>
        <taxon>Bacteria</taxon>
        <taxon>Pseudomonadati</taxon>
        <taxon>Pseudomonadota</taxon>
        <taxon>Gammaproteobacteria</taxon>
        <taxon>Thiotrichales</taxon>
        <taxon>Piscirickettsiaceae</taxon>
        <taxon>Sulfurivirga</taxon>
    </lineage>
</organism>
<accession>A0A1N6GUX6</accession>
<evidence type="ECO:0000313" key="1">
    <source>
        <dbReference type="EMBL" id="SIO11391.1"/>
    </source>
</evidence>
<dbReference type="OrthoDB" id="14556at2"/>
<name>A0A1N6GUX6_9GAMM</name>
<dbReference type="EMBL" id="FSRE01000003">
    <property type="protein sequence ID" value="SIO11391.1"/>
    <property type="molecule type" value="Genomic_DNA"/>
</dbReference>
<proteinExistence type="predicted"/>
<sequence length="59" mass="6474">MLLERKGLLDERARGGDVDILLVAEDALDMPVDFLGYSRRSTTGPAVVRQAFATGQRLL</sequence>
<dbReference type="Proteomes" id="UP000198461">
    <property type="component" value="Unassembled WGS sequence"/>
</dbReference>
<protein>
    <submittedName>
        <fullName evidence="1">Uncharacterized protein</fullName>
    </submittedName>
</protein>
<dbReference type="RefSeq" id="WP_074201759.1">
    <property type="nucleotide sequence ID" value="NZ_FSRE01000003.1"/>
</dbReference>
<keyword evidence="2" id="KW-1185">Reference proteome</keyword>
<gene>
    <name evidence="1" type="ORF">SAMN05443662_1511</name>
</gene>
<reference evidence="1 2" key="1">
    <citation type="submission" date="2016-11" db="EMBL/GenBank/DDBJ databases">
        <authorList>
            <person name="Jaros S."/>
            <person name="Januszkiewicz K."/>
            <person name="Wedrychowicz H."/>
        </authorList>
    </citation>
    <scope>NUCLEOTIDE SEQUENCE [LARGE SCALE GENOMIC DNA]</scope>
    <source>
        <strain evidence="1 2">DSM 17737</strain>
    </source>
</reference>
<dbReference type="AlphaFoldDB" id="A0A1N6GUX6"/>
<dbReference type="STRING" id="364032.SAMN05443662_1511"/>
<evidence type="ECO:0000313" key="2">
    <source>
        <dbReference type="Proteomes" id="UP000198461"/>
    </source>
</evidence>